<dbReference type="AlphaFoldDB" id="A0A4C1ZGQ6"/>
<gene>
    <name evidence="1" type="ORF">EVAR_62261_1</name>
</gene>
<keyword evidence="2" id="KW-1185">Reference proteome</keyword>
<organism evidence="1 2">
    <name type="scientific">Eumeta variegata</name>
    <name type="common">Bagworm moth</name>
    <name type="synonym">Eumeta japonica</name>
    <dbReference type="NCBI Taxonomy" id="151549"/>
    <lineage>
        <taxon>Eukaryota</taxon>
        <taxon>Metazoa</taxon>
        <taxon>Ecdysozoa</taxon>
        <taxon>Arthropoda</taxon>
        <taxon>Hexapoda</taxon>
        <taxon>Insecta</taxon>
        <taxon>Pterygota</taxon>
        <taxon>Neoptera</taxon>
        <taxon>Endopterygota</taxon>
        <taxon>Lepidoptera</taxon>
        <taxon>Glossata</taxon>
        <taxon>Ditrysia</taxon>
        <taxon>Tineoidea</taxon>
        <taxon>Psychidae</taxon>
        <taxon>Oiketicinae</taxon>
        <taxon>Eumeta</taxon>
    </lineage>
</organism>
<dbReference type="Proteomes" id="UP000299102">
    <property type="component" value="Unassembled WGS sequence"/>
</dbReference>
<evidence type="ECO:0000313" key="2">
    <source>
        <dbReference type="Proteomes" id="UP000299102"/>
    </source>
</evidence>
<accession>A0A4C1ZGQ6</accession>
<protein>
    <submittedName>
        <fullName evidence="1">Uncharacterized protein</fullName>
    </submittedName>
</protein>
<evidence type="ECO:0000313" key="1">
    <source>
        <dbReference type="EMBL" id="GBP87000.1"/>
    </source>
</evidence>
<reference evidence="1 2" key="1">
    <citation type="journal article" date="2019" name="Commun. Biol.">
        <title>The bagworm genome reveals a unique fibroin gene that provides high tensile strength.</title>
        <authorList>
            <person name="Kono N."/>
            <person name="Nakamura H."/>
            <person name="Ohtoshi R."/>
            <person name="Tomita M."/>
            <person name="Numata K."/>
            <person name="Arakawa K."/>
        </authorList>
    </citation>
    <scope>NUCLEOTIDE SEQUENCE [LARGE SCALE GENOMIC DNA]</scope>
</reference>
<proteinExistence type="predicted"/>
<comment type="caution">
    <text evidence="1">The sequence shown here is derived from an EMBL/GenBank/DDBJ whole genome shotgun (WGS) entry which is preliminary data.</text>
</comment>
<dbReference type="EMBL" id="BGZK01001829">
    <property type="protein sequence ID" value="GBP87000.1"/>
    <property type="molecule type" value="Genomic_DNA"/>
</dbReference>
<sequence>MASYTKLPKLFDSDLSSCFDALSHTVMSVTDSMFSLKKYYRLHHGEARNVPELSRDEEIRYRFTFLLLKKSLLPQLSLMSPPHMIMSDINDRELIITVILSSQKRKKKMRRVYCSTPVQQAEFHIRDTSVH</sequence>
<name>A0A4C1ZGQ6_EUMVA</name>